<feature type="region of interest" description="Disordered" evidence="1">
    <location>
        <begin position="325"/>
        <end position="346"/>
    </location>
</feature>
<dbReference type="Proteomes" id="UP001302745">
    <property type="component" value="Unassembled WGS sequence"/>
</dbReference>
<gene>
    <name evidence="2" type="ORF">C8A00DRAFT_19503</name>
</gene>
<evidence type="ECO:0000256" key="1">
    <source>
        <dbReference type="SAM" id="MobiDB-lite"/>
    </source>
</evidence>
<evidence type="ECO:0000313" key="3">
    <source>
        <dbReference type="Proteomes" id="UP001302745"/>
    </source>
</evidence>
<organism evidence="2 3">
    <name type="scientific">Chaetomidium leptoderma</name>
    <dbReference type="NCBI Taxonomy" id="669021"/>
    <lineage>
        <taxon>Eukaryota</taxon>
        <taxon>Fungi</taxon>
        <taxon>Dikarya</taxon>
        <taxon>Ascomycota</taxon>
        <taxon>Pezizomycotina</taxon>
        <taxon>Sordariomycetes</taxon>
        <taxon>Sordariomycetidae</taxon>
        <taxon>Sordariales</taxon>
        <taxon>Chaetomiaceae</taxon>
        <taxon>Chaetomidium</taxon>
    </lineage>
</organism>
<dbReference type="EMBL" id="MU857278">
    <property type="protein sequence ID" value="KAK4148711.1"/>
    <property type="molecule type" value="Genomic_DNA"/>
</dbReference>
<sequence>MAASRRYRRPTRTTTPLGAGRSSFLDSEPSGKPGPRREAAPPQSMQGNDRGTSLDRLRQRGCKRTRSIEGHFQARQLSDIDRDSSLERAAKRRRSAAESQTTTVRRSSRFCRGPTQQCREGLAASSPQTTMLGIRVQSGAPTGSKGIEAAASSSPAKECTGQASRCYACGLSPPLLLGVAKKALAFGGLDGLLEGPETELLPSQLTILVMRSCLSLIENHVSEGRRVEPESDNQSDVVSDDESAENRDSDGTIPEDSLSSDEAGSDDETGSDDGQRGQRRRWLPLDERRLTAYMKENLSIALIATKLSRSESAVMQHWRIMSSLQAGQVSSPSGGGRRRRRRRLHS</sequence>
<feature type="region of interest" description="Disordered" evidence="1">
    <location>
        <begin position="79"/>
        <end position="109"/>
    </location>
</feature>
<keyword evidence="3" id="KW-1185">Reference proteome</keyword>
<feature type="compositionally biased region" description="Basic residues" evidence="1">
    <location>
        <begin position="1"/>
        <end position="11"/>
    </location>
</feature>
<evidence type="ECO:0000313" key="2">
    <source>
        <dbReference type="EMBL" id="KAK4148711.1"/>
    </source>
</evidence>
<feature type="region of interest" description="Disordered" evidence="1">
    <location>
        <begin position="223"/>
        <end position="282"/>
    </location>
</feature>
<feature type="compositionally biased region" description="Basic and acidic residues" evidence="1">
    <location>
        <begin position="79"/>
        <end position="89"/>
    </location>
</feature>
<protein>
    <submittedName>
        <fullName evidence="2">Uncharacterized protein</fullName>
    </submittedName>
</protein>
<dbReference type="AlphaFoldDB" id="A0AAN6VEL8"/>
<comment type="caution">
    <text evidence="2">The sequence shown here is derived from an EMBL/GenBank/DDBJ whole genome shotgun (WGS) entry which is preliminary data.</text>
</comment>
<feature type="compositionally biased region" description="Acidic residues" evidence="1">
    <location>
        <begin position="230"/>
        <end position="243"/>
    </location>
</feature>
<accession>A0AAN6VEL8</accession>
<feature type="compositionally biased region" description="Basic residues" evidence="1">
    <location>
        <begin position="336"/>
        <end position="346"/>
    </location>
</feature>
<reference evidence="2" key="2">
    <citation type="submission" date="2023-05" db="EMBL/GenBank/DDBJ databases">
        <authorList>
            <consortium name="Lawrence Berkeley National Laboratory"/>
            <person name="Steindorff A."/>
            <person name="Hensen N."/>
            <person name="Bonometti L."/>
            <person name="Westerberg I."/>
            <person name="Brannstrom I.O."/>
            <person name="Guillou S."/>
            <person name="Cros-Aarteil S."/>
            <person name="Calhoun S."/>
            <person name="Haridas S."/>
            <person name="Kuo A."/>
            <person name="Mondo S."/>
            <person name="Pangilinan J."/>
            <person name="Riley R."/>
            <person name="Labutti K."/>
            <person name="Andreopoulos B."/>
            <person name="Lipzen A."/>
            <person name="Chen C."/>
            <person name="Yanf M."/>
            <person name="Daum C."/>
            <person name="Ng V."/>
            <person name="Clum A."/>
            <person name="Ohm R."/>
            <person name="Martin F."/>
            <person name="Silar P."/>
            <person name="Natvig D."/>
            <person name="Lalanne C."/>
            <person name="Gautier V."/>
            <person name="Ament-Velasquez S.L."/>
            <person name="Kruys A."/>
            <person name="Hutchinson M.I."/>
            <person name="Powell A.J."/>
            <person name="Barry K."/>
            <person name="Miller A.N."/>
            <person name="Grigoriev I.V."/>
            <person name="Debuchy R."/>
            <person name="Gladieux P."/>
            <person name="Thoren M.H."/>
            <person name="Johannesson H."/>
        </authorList>
    </citation>
    <scope>NUCLEOTIDE SEQUENCE</scope>
    <source>
        <strain evidence="2">CBS 538.74</strain>
    </source>
</reference>
<proteinExistence type="predicted"/>
<reference evidence="2" key="1">
    <citation type="journal article" date="2023" name="Mol. Phylogenet. Evol.">
        <title>Genome-scale phylogeny and comparative genomics of the fungal order Sordariales.</title>
        <authorList>
            <person name="Hensen N."/>
            <person name="Bonometti L."/>
            <person name="Westerberg I."/>
            <person name="Brannstrom I.O."/>
            <person name="Guillou S."/>
            <person name="Cros-Aarteil S."/>
            <person name="Calhoun S."/>
            <person name="Haridas S."/>
            <person name="Kuo A."/>
            <person name="Mondo S."/>
            <person name="Pangilinan J."/>
            <person name="Riley R."/>
            <person name="LaButti K."/>
            <person name="Andreopoulos B."/>
            <person name="Lipzen A."/>
            <person name="Chen C."/>
            <person name="Yan M."/>
            <person name="Daum C."/>
            <person name="Ng V."/>
            <person name="Clum A."/>
            <person name="Steindorff A."/>
            <person name="Ohm R.A."/>
            <person name="Martin F."/>
            <person name="Silar P."/>
            <person name="Natvig D.O."/>
            <person name="Lalanne C."/>
            <person name="Gautier V."/>
            <person name="Ament-Velasquez S.L."/>
            <person name="Kruys A."/>
            <person name="Hutchinson M.I."/>
            <person name="Powell A.J."/>
            <person name="Barry K."/>
            <person name="Miller A.N."/>
            <person name="Grigoriev I.V."/>
            <person name="Debuchy R."/>
            <person name="Gladieux P."/>
            <person name="Hiltunen Thoren M."/>
            <person name="Johannesson H."/>
        </authorList>
    </citation>
    <scope>NUCLEOTIDE SEQUENCE</scope>
    <source>
        <strain evidence="2">CBS 538.74</strain>
    </source>
</reference>
<name>A0AAN6VEL8_9PEZI</name>
<feature type="region of interest" description="Disordered" evidence="1">
    <location>
        <begin position="1"/>
        <end position="56"/>
    </location>
</feature>